<dbReference type="NCBIfam" id="TIGR01217">
    <property type="entry name" value="ac_ac_CoA_syn"/>
    <property type="match status" value="1"/>
</dbReference>
<evidence type="ECO:0000313" key="2">
    <source>
        <dbReference type="EMBL" id="ATZ51676.1"/>
    </source>
</evidence>
<dbReference type="Proteomes" id="UP000001798">
    <property type="component" value="Chromosome 7"/>
</dbReference>
<dbReference type="InterPro" id="IPR000873">
    <property type="entry name" value="AMP-dep_synth/lig_dom"/>
</dbReference>
<dbReference type="InterPro" id="IPR005914">
    <property type="entry name" value="Acac_CoA_synth"/>
</dbReference>
<organism evidence="2 3">
    <name type="scientific">Botryotinia fuckeliana (strain B05.10)</name>
    <name type="common">Noble rot fungus</name>
    <name type="synonym">Botrytis cinerea</name>
    <dbReference type="NCBI Taxonomy" id="332648"/>
    <lineage>
        <taxon>Eukaryota</taxon>
        <taxon>Fungi</taxon>
        <taxon>Dikarya</taxon>
        <taxon>Ascomycota</taxon>
        <taxon>Pezizomycotina</taxon>
        <taxon>Leotiomycetes</taxon>
        <taxon>Helotiales</taxon>
        <taxon>Sclerotiniaceae</taxon>
        <taxon>Botrytis</taxon>
    </lineage>
</organism>
<dbReference type="EMBL" id="CP009811">
    <property type="protein sequence ID" value="ATZ51676.1"/>
    <property type="molecule type" value="Genomic_DNA"/>
</dbReference>
<gene>
    <name evidence="2" type="ORF">BCIN_07g02750</name>
</gene>
<dbReference type="AlphaFoldDB" id="A0A384JM61"/>
<accession>A0A384JM61</accession>
<protein>
    <recommendedName>
        <fullName evidence="1">AMP-dependent synthetase/ligase domain-containing protein</fullName>
    </recommendedName>
</protein>
<dbReference type="InterPro" id="IPR020845">
    <property type="entry name" value="AMP-binding_CS"/>
</dbReference>
<reference evidence="2 3" key="1">
    <citation type="journal article" date="2011" name="PLoS Genet.">
        <title>Genomic analysis of the necrotrophic fungal pathogens Sclerotinia sclerotiorum and Botrytis cinerea.</title>
        <authorList>
            <person name="Amselem J."/>
            <person name="Cuomo C.A."/>
            <person name="van Kan J.A."/>
            <person name="Viaud M."/>
            <person name="Benito E.P."/>
            <person name="Couloux A."/>
            <person name="Coutinho P.M."/>
            <person name="de Vries R.P."/>
            <person name="Dyer P.S."/>
            <person name="Fillinger S."/>
            <person name="Fournier E."/>
            <person name="Gout L."/>
            <person name="Hahn M."/>
            <person name="Kohn L."/>
            <person name="Lapalu N."/>
            <person name="Plummer K.M."/>
            <person name="Pradier J.M."/>
            <person name="Quevillon E."/>
            <person name="Sharon A."/>
            <person name="Simon A."/>
            <person name="ten Have A."/>
            <person name="Tudzynski B."/>
            <person name="Tudzynski P."/>
            <person name="Wincker P."/>
            <person name="Andrew M."/>
            <person name="Anthouard V."/>
            <person name="Beever R.E."/>
            <person name="Beffa R."/>
            <person name="Benoit I."/>
            <person name="Bouzid O."/>
            <person name="Brault B."/>
            <person name="Chen Z."/>
            <person name="Choquer M."/>
            <person name="Collemare J."/>
            <person name="Cotton P."/>
            <person name="Danchin E.G."/>
            <person name="Da Silva C."/>
            <person name="Gautier A."/>
            <person name="Giraud C."/>
            <person name="Giraud T."/>
            <person name="Gonzalez C."/>
            <person name="Grossetete S."/>
            <person name="Guldener U."/>
            <person name="Henrissat B."/>
            <person name="Howlett B.J."/>
            <person name="Kodira C."/>
            <person name="Kretschmer M."/>
            <person name="Lappartient A."/>
            <person name="Leroch M."/>
            <person name="Levis C."/>
            <person name="Mauceli E."/>
            <person name="Neuveglise C."/>
            <person name="Oeser B."/>
            <person name="Pearson M."/>
            <person name="Poulain J."/>
            <person name="Poussereau N."/>
            <person name="Quesneville H."/>
            <person name="Rascle C."/>
            <person name="Schumacher J."/>
            <person name="Segurens B."/>
            <person name="Sexton A."/>
            <person name="Silva E."/>
            <person name="Sirven C."/>
            <person name="Soanes D.M."/>
            <person name="Talbot N.J."/>
            <person name="Templeton M."/>
            <person name="Yandava C."/>
            <person name="Yarden O."/>
            <person name="Zeng Q."/>
            <person name="Rollins J.A."/>
            <person name="Lebrun M.H."/>
            <person name="Dickman M."/>
        </authorList>
    </citation>
    <scope>NUCLEOTIDE SEQUENCE [LARGE SCALE GENOMIC DNA]</scope>
    <source>
        <strain evidence="2 3">B05.10</strain>
    </source>
</reference>
<sequence>MSALSLPRKLWEHPSPQSTAMYKLMQEINQKHHLQIDNFWDLWQYSTTHRAQFWDQTFQYLNLIYSGSYTTVVDESAPIDSIPRWFSGVYMNFAENILYSRVPGHASSQRSTIGKEDDKIALTEVREGGTEIRDISWGKLRKEVAELASAMKEHGVGMGDRVVVVASNSFDTLKVFLAVASLGGLFSSSSTDMGVQGVLQRALQVEPKYIFMDDWTVYNGKTVDLREKMVAIVHGMKDIKEFRGMVSMPRFQTPSDTTGIPRTQSLSTYLSKSTSQTLTFAKTAFHDPFFIAYSSGTTGTPKCIVHSIGGAVLSAAKEGILHLEAGPHCTVLQYTTTGWIMYFSSISNLLTGCRLVLYDGSPFQPDLTTFVKLLGDLKVTHFGTSPRWMAEMQKNGIVPKDVTDLSSLHTVTSTGMVLSDQIFEWFYGVGFPEKVHLANISGGTDIAGCFGQGNPLTPVYVGGTQGPSLGTPIAVYDALIESGQGVPVEHGTPGELVAPHAFPNIPAFFFRDPNGSLYHSSYFSKYTHVWTHGDFVSIHPVTHNLHFHGRADGVLNPSGVRFGSAEIYSIIEKYFGKEVQESLCVGQKREMDEDERVMLFLVMREGEKFNERLREKVKEIIGRELSKRHVPRWIFEAPDIPTTVNLKKVELPVKQIVSGKIIKPSGTLLNPESLQFFYRFAKVEELVMGEEEGGKSREGKRESKL</sequence>
<proteinExistence type="predicted"/>
<dbReference type="RefSeq" id="XP_001558657.1">
    <property type="nucleotide sequence ID" value="XM_001558607.2"/>
</dbReference>
<reference evidence="2 3" key="3">
    <citation type="journal article" date="2017" name="Mol. Plant Pathol.">
        <title>A gapless genome sequence of the fungus Botrytis cinerea.</title>
        <authorList>
            <person name="Van Kan J.A."/>
            <person name="Stassen J.H."/>
            <person name="Mosbach A."/>
            <person name="Van Der Lee T.A."/>
            <person name="Faino L."/>
            <person name="Farmer A.D."/>
            <person name="Papasotiriou D.G."/>
            <person name="Zhou S."/>
            <person name="Seidl M.F."/>
            <person name="Cottam E."/>
            <person name="Edel D."/>
            <person name="Hahn M."/>
            <person name="Schwartz D.C."/>
            <person name="Dietrich R.A."/>
            <person name="Widdison S."/>
            <person name="Scalliet G."/>
        </authorList>
    </citation>
    <scope>NUCLEOTIDE SEQUENCE [LARGE SCALE GENOMIC DNA]</scope>
    <source>
        <strain evidence="2 3">B05.10</strain>
    </source>
</reference>
<dbReference type="KEGG" id="bfu:BCIN_07g02750"/>
<dbReference type="InterPro" id="IPR042099">
    <property type="entry name" value="ANL_N_sf"/>
</dbReference>
<dbReference type="Pfam" id="PF00501">
    <property type="entry name" value="AMP-binding"/>
    <property type="match status" value="1"/>
</dbReference>
<dbReference type="InterPro" id="IPR045851">
    <property type="entry name" value="AMP-bd_C_sf"/>
</dbReference>
<dbReference type="PANTHER" id="PTHR42921:SF4">
    <property type="entry name" value="ACETOACETYL-COA SYNTHASE (AFU_ORTHOLOGUE AFUA_8G04770)"/>
    <property type="match status" value="1"/>
</dbReference>
<dbReference type="SUPFAM" id="SSF56801">
    <property type="entry name" value="Acetyl-CoA synthetase-like"/>
    <property type="match status" value="1"/>
</dbReference>
<keyword evidence="3" id="KW-1185">Reference proteome</keyword>
<dbReference type="OrthoDB" id="10253869at2759"/>
<evidence type="ECO:0000313" key="3">
    <source>
        <dbReference type="Proteomes" id="UP000001798"/>
    </source>
</evidence>
<evidence type="ECO:0000259" key="1">
    <source>
        <dbReference type="Pfam" id="PF00501"/>
    </source>
</evidence>
<dbReference type="Gene3D" id="3.30.300.30">
    <property type="match status" value="1"/>
</dbReference>
<name>A0A384JM61_BOTFB</name>
<dbReference type="VEuPathDB" id="FungiDB:Bcin07g02750"/>
<reference evidence="2 3" key="2">
    <citation type="journal article" date="2012" name="Eukaryot. Cell">
        <title>Genome update of Botrytis cinerea strains B05.10 and T4.</title>
        <authorList>
            <person name="Staats M."/>
            <person name="van Kan J.A."/>
        </authorList>
    </citation>
    <scope>NUCLEOTIDE SEQUENCE [LARGE SCALE GENOMIC DNA]</scope>
    <source>
        <strain evidence="2 3">B05.10</strain>
    </source>
</reference>
<dbReference type="Gene3D" id="3.40.50.12780">
    <property type="entry name" value="N-terminal domain of ligase-like"/>
    <property type="match status" value="1"/>
</dbReference>
<dbReference type="GO" id="GO:0006629">
    <property type="term" value="P:lipid metabolic process"/>
    <property type="evidence" value="ECO:0007669"/>
    <property type="project" value="InterPro"/>
</dbReference>
<dbReference type="PANTHER" id="PTHR42921">
    <property type="entry name" value="ACETOACETYL-COA SYNTHETASE"/>
    <property type="match status" value="1"/>
</dbReference>
<dbReference type="GO" id="GO:0030729">
    <property type="term" value="F:acetoacetate-CoA ligase activity"/>
    <property type="evidence" value="ECO:0007669"/>
    <property type="project" value="InterPro"/>
</dbReference>
<feature type="domain" description="AMP-dependent synthetase/ligase" evidence="1">
    <location>
        <begin position="115"/>
        <end position="497"/>
    </location>
</feature>
<dbReference type="PROSITE" id="PS00455">
    <property type="entry name" value="AMP_BINDING"/>
    <property type="match status" value="1"/>
</dbReference>
<dbReference type="OMA" id="FTRIPFH"/>
<dbReference type="GeneID" id="5439253"/>